<dbReference type="OrthoDB" id="1696092at2"/>
<name>A0A328AB75_9STAP</name>
<gene>
    <name evidence="3" type="ORF">BHX94_01720</name>
</gene>
<sequence>MKRIAYLHNAYDIEYELQKNKLATCSFSMSLNDEKMKLVQPKYFIELWDHHKRIGMFVVNPKNTTKNESTNEVTFECEHVLSLLHSSVIFGYMQISNYTTTQVLQALFNKQLVNHFKLGRCALTRYFHYGFENSDSLLNSIMSVFEPINEDYLINIDDSVYPFVFNVDKSSTKAKDLITVGRNMKGIDVEDDPTDICTRIYPLGHGEGINQLTIKKVNGGVPYLQAPQSVIDKYGLHARIWADKKYENPTTLKNDAQKILDNNMTPKRSYKINVAHTDVIMSNPTDYKAGDVIRVFDKELGINEDNFVEKYKRSGVYETPDNLTIEIGSVRKGLGSKWSDLQKKQMVNDVYSQGATNIDSRDFQDNADDRYPAIIRFPIPEDVVNINQMTLTYELSKFRATNRTLKSAGALVDSTSSGGSIVKSTSSGGGSVQTSSSGGGTTQSSTSGGGGTLTSAAGGAYISTTSSGGSGIVTAKGKPFTNYESFTALENKTSDPDDGSAHTHRFTINGGHFLHDHEVELPNHVHGMNIPAHNHNVTIPSHNHSVTIPAHTHNTQIPAHDHQIDIPDHVHSINIPGHTHEIEYGIFENPKEASSVEITVDGTKLSITATSGQNIDLLPYIKKNSDGDIERGRYAEIIIKPNDLARINATVTSRLFIQSRIGVTM</sequence>
<evidence type="ECO:0000313" key="3">
    <source>
        <dbReference type="EMBL" id="RAK50634.1"/>
    </source>
</evidence>
<evidence type="ECO:0000256" key="1">
    <source>
        <dbReference type="SAM" id="MobiDB-lite"/>
    </source>
</evidence>
<dbReference type="RefSeq" id="WP_111745079.1">
    <property type="nucleotide sequence ID" value="NZ_PZJG01000001.1"/>
</dbReference>
<feature type="domain" description="Tail spike" evidence="2">
    <location>
        <begin position="94"/>
        <end position="336"/>
    </location>
</feature>
<feature type="compositionally biased region" description="Low complexity" evidence="1">
    <location>
        <begin position="414"/>
        <end position="426"/>
    </location>
</feature>
<accession>A0A328AB75</accession>
<feature type="region of interest" description="Disordered" evidence="1">
    <location>
        <begin position="411"/>
        <end position="451"/>
    </location>
</feature>
<proteinExistence type="predicted"/>
<comment type="caution">
    <text evidence="3">The sequence shown here is derived from an EMBL/GenBank/DDBJ whole genome shotgun (WGS) entry which is preliminary data.</text>
</comment>
<dbReference type="AlphaFoldDB" id="A0A328AB75"/>
<feature type="compositionally biased region" description="Gly residues" evidence="1">
    <location>
        <begin position="427"/>
        <end position="451"/>
    </location>
</feature>
<dbReference type="Proteomes" id="UP000249579">
    <property type="component" value="Unassembled WGS sequence"/>
</dbReference>
<protein>
    <recommendedName>
        <fullName evidence="2">Tail spike domain-containing protein</fullName>
    </recommendedName>
</protein>
<dbReference type="Pfam" id="PF06605">
    <property type="entry name" value="Prophage_tail"/>
    <property type="match status" value="1"/>
</dbReference>
<dbReference type="EMBL" id="PZJG01000001">
    <property type="protein sequence ID" value="RAK50634.1"/>
    <property type="molecule type" value="Genomic_DNA"/>
</dbReference>
<evidence type="ECO:0000259" key="2">
    <source>
        <dbReference type="Pfam" id="PF06605"/>
    </source>
</evidence>
<dbReference type="NCBIfam" id="TIGR01665">
    <property type="entry name" value="put_anti_recept"/>
    <property type="match status" value="1"/>
</dbReference>
<reference evidence="3 4" key="1">
    <citation type="journal article" date="2018" name="Front. Microbiol.">
        <title>Description and Comparative Genomics of Macrococcus caseolyticus subsp. hominis subsp. nov., Macrococcus goetzii sp. nov., Macrococcus epidermidis sp. nov., and Macrococcus bohemicus sp. nov., Novel Macrococci From Human Clinical Material With Virulence Potential and Suspected Uptake of Foreign DNA by Natural Transformation.</title>
        <authorList>
            <person name="Maslanova I."/>
            <person name="Wertheimer Z."/>
            <person name="Sedlacek I."/>
            <person name="Svec P."/>
            <person name="Indrakova A."/>
            <person name="Kovarovic V."/>
            <person name="Schumann P."/>
            <person name="Sproer C."/>
            <person name="Kralova S."/>
            <person name="Sedo O."/>
            <person name="Kristofova L."/>
            <person name="Vrbovska V."/>
            <person name="Fuzik T."/>
            <person name="Petras P."/>
            <person name="Zdrahal Z."/>
            <person name="Ruzickova V."/>
            <person name="Doskar J."/>
            <person name="Pantucek R."/>
        </authorList>
    </citation>
    <scope>NUCLEOTIDE SEQUENCE [LARGE SCALE GENOMIC DNA]</scope>
    <source>
        <strain evidence="3 4">03/115</strain>
    </source>
</reference>
<dbReference type="InterPro" id="IPR010572">
    <property type="entry name" value="Tail_dom"/>
</dbReference>
<evidence type="ECO:0000313" key="4">
    <source>
        <dbReference type="Proteomes" id="UP000249579"/>
    </source>
</evidence>
<organism evidence="3 4">
    <name type="scientific">Macrococcoides bohemicum</name>
    <dbReference type="NCBI Taxonomy" id="1903056"/>
    <lineage>
        <taxon>Bacteria</taxon>
        <taxon>Bacillati</taxon>
        <taxon>Bacillota</taxon>
        <taxon>Bacilli</taxon>
        <taxon>Bacillales</taxon>
        <taxon>Staphylococcaceae</taxon>
        <taxon>Macrococcoides</taxon>
    </lineage>
</organism>
<dbReference type="InterPro" id="IPR007119">
    <property type="entry name" value="Phage_tail_spike_N"/>
</dbReference>